<name>A0A6M5YZK2_9BACT</name>
<dbReference type="EMBL" id="CP053452">
    <property type="protein sequence ID" value="QJW98651.1"/>
    <property type="molecule type" value="Genomic_DNA"/>
</dbReference>
<feature type="region of interest" description="Disordered" evidence="1">
    <location>
        <begin position="286"/>
        <end position="307"/>
    </location>
</feature>
<feature type="compositionally biased region" description="Basic and acidic residues" evidence="1">
    <location>
        <begin position="294"/>
        <end position="307"/>
    </location>
</feature>
<evidence type="ECO:0000256" key="1">
    <source>
        <dbReference type="SAM" id="MobiDB-lite"/>
    </source>
</evidence>
<sequence>MRGVVIVCGLALAAAGRAEAIDYDKVERRLVKEPAYKTKNPQYALLVFGPEARLRVWVVLDGEALYIDRNGDGDLTAEHNRFAKEADCKSIELRDPDGKTRYVIDRVQTDYSFYTPKVRDERKKKGTPPGLMAYVSIKGGVEYQQYCDIVELSDSPKTAMLAHFHGPLTIAPMTINWKLPESAFLRKGKGPPEFIANVGTLSEKHGCWVVVRTCDEKACLFPDGVRPVVEVEYPAAVGTDPPVKKTYTLNGYRCGAAFRGNLSVPDGVGSGKAKVRLSFDSWKEGRVSPSEVDLPVREAEAGGTERK</sequence>
<dbReference type="KEGG" id="ftj:FTUN_6246"/>
<evidence type="ECO:0000313" key="3">
    <source>
        <dbReference type="Proteomes" id="UP000503447"/>
    </source>
</evidence>
<keyword evidence="3" id="KW-1185">Reference proteome</keyword>
<accession>A0A6M5YZK2</accession>
<reference evidence="3" key="1">
    <citation type="submission" date="2020-05" db="EMBL/GenBank/DDBJ databases">
        <title>Frigoriglobus tundricola gen. nov., sp. nov., a psychrotolerant cellulolytic planctomycete of the family Gemmataceae with two divergent copies of 16S rRNA gene.</title>
        <authorList>
            <person name="Kulichevskaya I.S."/>
            <person name="Ivanova A.A."/>
            <person name="Naumoff D.G."/>
            <person name="Beletsky A.V."/>
            <person name="Rijpstra W.I.C."/>
            <person name="Sinninghe Damste J.S."/>
            <person name="Mardanov A.V."/>
            <person name="Ravin N.V."/>
            <person name="Dedysh S.N."/>
        </authorList>
    </citation>
    <scope>NUCLEOTIDE SEQUENCE [LARGE SCALE GENOMIC DNA]</scope>
    <source>
        <strain evidence="3">PL17</strain>
    </source>
</reference>
<dbReference type="RefSeq" id="WP_171473776.1">
    <property type="nucleotide sequence ID" value="NZ_CP053452.2"/>
</dbReference>
<dbReference type="Proteomes" id="UP000503447">
    <property type="component" value="Chromosome"/>
</dbReference>
<gene>
    <name evidence="2" type="ORF">FTUN_6246</name>
</gene>
<dbReference type="AlphaFoldDB" id="A0A6M5YZK2"/>
<proteinExistence type="predicted"/>
<evidence type="ECO:0000313" key="2">
    <source>
        <dbReference type="EMBL" id="QJW98651.1"/>
    </source>
</evidence>
<organism evidence="2 3">
    <name type="scientific">Frigoriglobus tundricola</name>
    <dbReference type="NCBI Taxonomy" id="2774151"/>
    <lineage>
        <taxon>Bacteria</taxon>
        <taxon>Pseudomonadati</taxon>
        <taxon>Planctomycetota</taxon>
        <taxon>Planctomycetia</taxon>
        <taxon>Gemmatales</taxon>
        <taxon>Gemmataceae</taxon>
        <taxon>Frigoriglobus</taxon>
    </lineage>
</organism>
<protein>
    <submittedName>
        <fullName evidence="2">Uncharacterized protein</fullName>
    </submittedName>
</protein>